<dbReference type="InterPro" id="IPR054636">
    <property type="entry name" value="CydP"/>
</dbReference>
<gene>
    <name evidence="2" type="ORF">NX774_19840</name>
</gene>
<evidence type="ECO:0000256" key="1">
    <source>
        <dbReference type="SAM" id="Phobius"/>
    </source>
</evidence>
<dbReference type="RefSeq" id="WP_258824004.1">
    <property type="nucleotide sequence ID" value="NZ_JANUHB010000005.1"/>
</dbReference>
<reference evidence="2 3" key="1">
    <citation type="submission" date="2022-08" db="EMBL/GenBank/DDBJ databases">
        <title>Reclassification of Massilia species as members of the genera Telluria, Duganella, Pseudoduganella, Mokoshia gen. nov. and Zemynaea gen. nov. using orthogonal and non-orthogonal genome-based approaches.</title>
        <authorList>
            <person name="Bowman J.P."/>
        </authorList>
    </citation>
    <scope>NUCLEOTIDE SEQUENCE [LARGE SCALE GENOMIC DNA]</scope>
    <source>
        <strain evidence="2 3">JCM 31605</strain>
    </source>
</reference>
<dbReference type="EMBL" id="JANUHB010000005">
    <property type="protein sequence ID" value="MCS0810180.1"/>
    <property type="molecule type" value="Genomic_DNA"/>
</dbReference>
<evidence type="ECO:0000313" key="3">
    <source>
        <dbReference type="Proteomes" id="UP001206126"/>
    </source>
</evidence>
<keyword evidence="1" id="KW-1133">Transmembrane helix</keyword>
<feature type="transmembrane region" description="Helical" evidence="1">
    <location>
        <begin position="12"/>
        <end position="34"/>
    </location>
</feature>
<name>A0ABT2DFS4_9BURK</name>
<keyword evidence="1" id="KW-0812">Transmembrane</keyword>
<proteinExistence type="predicted"/>
<dbReference type="Proteomes" id="UP001206126">
    <property type="component" value="Unassembled WGS sequence"/>
</dbReference>
<accession>A0ABT2DFS4</accession>
<comment type="caution">
    <text evidence="2">The sequence shown here is derived from an EMBL/GenBank/DDBJ whole genome shotgun (WGS) entry which is preliminary data.</text>
</comment>
<protein>
    <submittedName>
        <fullName evidence="2">Uncharacterized protein</fullName>
    </submittedName>
</protein>
<sequence length="55" mass="6190">MNDSPTVLNRRLVRDLALAVLFKLVVLGVLWQAFFHEHAPAGTQPDVLQEVRHGN</sequence>
<keyword evidence="3" id="KW-1185">Reference proteome</keyword>
<dbReference type="NCBIfam" id="NF045611">
    <property type="entry name" value="small_CydP"/>
    <property type="match status" value="1"/>
</dbReference>
<organism evidence="2 3">
    <name type="scientific">Massilia agilis</name>
    <dbReference type="NCBI Taxonomy" id="1811226"/>
    <lineage>
        <taxon>Bacteria</taxon>
        <taxon>Pseudomonadati</taxon>
        <taxon>Pseudomonadota</taxon>
        <taxon>Betaproteobacteria</taxon>
        <taxon>Burkholderiales</taxon>
        <taxon>Oxalobacteraceae</taxon>
        <taxon>Telluria group</taxon>
        <taxon>Massilia</taxon>
    </lineage>
</organism>
<keyword evidence="1" id="KW-0472">Membrane</keyword>
<evidence type="ECO:0000313" key="2">
    <source>
        <dbReference type="EMBL" id="MCS0810180.1"/>
    </source>
</evidence>